<dbReference type="Proteomes" id="UP001301958">
    <property type="component" value="Unassembled WGS sequence"/>
</dbReference>
<proteinExistence type="predicted"/>
<feature type="domain" description="Heterokaryon incompatibility" evidence="1">
    <location>
        <begin position="218"/>
        <end position="363"/>
    </location>
</feature>
<dbReference type="PANTHER" id="PTHR33112">
    <property type="entry name" value="DOMAIN PROTEIN, PUTATIVE-RELATED"/>
    <property type="match status" value="1"/>
</dbReference>
<evidence type="ECO:0000313" key="3">
    <source>
        <dbReference type="Proteomes" id="UP001301958"/>
    </source>
</evidence>
<evidence type="ECO:0000313" key="2">
    <source>
        <dbReference type="EMBL" id="KAK4221758.1"/>
    </source>
</evidence>
<dbReference type="AlphaFoldDB" id="A0AAN6YNT0"/>
<dbReference type="Pfam" id="PF06985">
    <property type="entry name" value="HET"/>
    <property type="match status" value="1"/>
</dbReference>
<reference evidence="2" key="1">
    <citation type="journal article" date="2023" name="Mol. Phylogenet. Evol.">
        <title>Genome-scale phylogeny and comparative genomics of the fungal order Sordariales.</title>
        <authorList>
            <person name="Hensen N."/>
            <person name="Bonometti L."/>
            <person name="Westerberg I."/>
            <person name="Brannstrom I.O."/>
            <person name="Guillou S."/>
            <person name="Cros-Aarteil S."/>
            <person name="Calhoun S."/>
            <person name="Haridas S."/>
            <person name="Kuo A."/>
            <person name="Mondo S."/>
            <person name="Pangilinan J."/>
            <person name="Riley R."/>
            <person name="LaButti K."/>
            <person name="Andreopoulos B."/>
            <person name="Lipzen A."/>
            <person name="Chen C."/>
            <person name="Yan M."/>
            <person name="Daum C."/>
            <person name="Ng V."/>
            <person name="Clum A."/>
            <person name="Steindorff A."/>
            <person name="Ohm R.A."/>
            <person name="Martin F."/>
            <person name="Silar P."/>
            <person name="Natvig D.O."/>
            <person name="Lalanne C."/>
            <person name="Gautier V."/>
            <person name="Ament-Velasquez S.L."/>
            <person name="Kruys A."/>
            <person name="Hutchinson M.I."/>
            <person name="Powell A.J."/>
            <person name="Barry K."/>
            <person name="Miller A.N."/>
            <person name="Grigoriev I.V."/>
            <person name="Debuchy R."/>
            <person name="Gladieux P."/>
            <person name="Hiltunen Thoren M."/>
            <person name="Johannesson H."/>
        </authorList>
    </citation>
    <scope>NUCLEOTIDE SEQUENCE</scope>
    <source>
        <strain evidence="2">CBS 990.96</strain>
    </source>
</reference>
<dbReference type="PANTHER" id="PTHR33112:SF10">
    <property type="entry name" value="TOL"/>
    <property type="match status" value="1"/>
</dbReference>
<name>A0AAN6YNT0_9PEZI</name>
<organism evidence="2 3">
    <name type="scientific">Podospora fimiseda</name>
    <dbReference type="NCBI Taxonomy" id="252190"/>
    <lineage>
        <taxon>Eukaryota</taxon>
        <taxon>Fungi</taxon>
        <taxon>Dikarya</taxon>
        <taxon>Ascomycota</taxon>
        <taxon>Pezizomycotina</taxon>
        <taxon>Sordariomycetes</taxon>
        <taxon>Sordariomycetidae</taxon>
        <taxon>Sordariales</taxon>
        <taxon>Podosporaceae</taxon>
        <taxon>Podospora</taxon>
    </lineage>
</organism>
<keyword evidence="3" id="KW-1185">Reference proteome</keyword>
<protein>
    <submittedName>
        <fullName evidence="2">Heterokaryon incompatibility protein-domain-containing protein</fullName>
    </submittedName>
</protein>
<accession>A0AAN6YNT0</accession>
<comment type="caution">
    <text evidence="2">The sequence shown here is derived from an EMBL/GenBank/DDBJ whole genome shotgun (WGS) entry which is preliminary data.</text>
</comment>
<reference evidence="2" key="2">
    <citation type="submission" date="2023-05" db="EMBL/GenBank/DDBJ databases">
        <authorList>
            <consortium name="Lawrence Berkeley National Laboratory"/>
            <person name="Steindorff A."/>
            <person name="Hensen N."/>
            <person name="Bonometti L."/>
            <person name="Westerberg I."/>
            <person name="Brannstrom I.O."/>
            <person name="Guillou S."/>
            <person name="Cros-Aarteil S."/>
            <person name="Calhoun S."/>
            <person name="Haridas S."/>
            <person name="Kuo A."/>
            <person name="Mondo S."/>
            <person name="Pangilinan J."/>
            <person name="Riley R."/>
            <person name="Labutti K."/>
            <person name="Andreopoulos B."/>
            <person name="Lipzen A."/>
            <person name="Chen C."/>
            <person name="Yanf M."/>
            <person name="Daum C."/>
            <person name="Ng V."/>
            <person name="Clum A."/>
            <person name="Ohm R."/>
            <person name="Martin F."/>
            <person name="Silar P."/>
            <person name="Natvig D."/>
            <person name="Lalanne C."/>
            <person name="Gautier V."/>
            <person name="Ament-Velasquez S.L."/>
            <person name="Kruys A."/>
            <person name="Hutchinson M.I."/>
            <person name="Powell A.J."/>
            <person name="Barry K."/>
            <person name="Miller A.N."/>
            <person name="Grigoriev I.V."/>
            <person name="Debuchy R."/>
            <person name="Gladieux P."/>
            <person name="Thoren M.H."/>
            <person name="Johannesson H."/>
        </authorList>
    </citation>
    <scope>NUCLEOTIDE SEQUENCE</scope>
    <source>
        <strain evidence="2">CBS 990.96</strain>
    </source>
</reference>
<gene>
    <name evidence="2" type="ORF">QBC38DRAFT_491433</name>
</gene>
<dbReference type="EMBL" id="MU865517">
    <property type="protein sequence ID" value="KAK4221758.1"/>
    <property type="molecule type" value="Genomic_DNA"/>
</dbReference>
<dbReference type="InterPro" id="IPR010730">
    <property type="entry name" value="HET"/>
</dbReference>
<sequence length="671" mass="76481">MSAEIRSICPHCEGFIKDIRKRARSDPELLEEGKRRFRGSWKTTLKELETSAVKAPERCALCLAFYGVYQHHQHGNFEQFPQSLLKPDGLWGLYPANDPSDAEYPGAFNLPGIATVHVKAERSEGKRLVIQKPVAISFRTETTKGESPLSRSVWSEKYLTLEKRVPTLKNWLQTCVSSHANCQSSFEPTCPTRLLDLDAEGTFRLISTAFLGGEAPSYTTLSHCWGSVALPRTLKSNLEEHQEGFPVERLPKSFQDAIRLTKALSIRYLWIDSLCIIQDDSSDWEHEAARMAEYYENSLFTIAASSSEDSRGGLFLENDNPELCVGRMPSASNSLIKARVGIGLQRDSIHSTPLASRGWVFQEWKLSRRVLHCTKDQLYWKCKSLAESEDGLENEVPDAGVSYSYGSVDNNLAAALEWALLVREYMALSLTYEKDRAPALAGIVDFYQRQRQGKPMLGCWSDTLAFDLGWHNLFLGSFEEDSQSPQKTPEAAIPSWSWISNYGGVPGSVGFELLNRSSDVIRPTVRTKLVEWNIEWSGPPMTSKLLSTRLVVEGPVLERERLSFKTPRRRVWAVEEGSERIHYDRRYYENDRLPRMQQLVLCLWDAENTHRELQAFQQQFLIMAVVKEEPLTCVRIGSGMKIWKVKKQITMEETRELAWFKDTPIKRIHLV</sequence>
<evidence type="ECO:0000259" key="1">
    <source>
        <dbReference type="Pfam" id="PF06985"/>
    </source>
</evidence>